<organism evidence="2 3">
    <name type="scientific">Pseudaminobacter soli</name>
    <name type="common">ex Zhang et al. 2022</name>
    <dbReference type="NCBI Taxonomy" id="2831468"/>
    <lineage>
        <taxon>Bacteria</taxon>
        <taxon>Pseudomonadati</taxon>
        <taxon>Pseudomonadota</taxon>
        <taxon>Alphaproteobacteria</taxon>
        <taxon>Hyphomicrobiales</taxon>
        <taxon>Phyllobacteriaceae</taxon>
        <taxon>Pseudaminobacter</taxon>
    </lineage>
</organism>
<evidence type="ECO:0000313" key="3">
    <source>
        <dbReference type="Proteomes" id="UP000680348"/>
    </source>
</evidence>
<dbReference type="Pfam" id="PF06169">
    <property type="entry name" value="DUF982"/>
    <property type="match status" value="1"/>
</dbReference>
<proteinExistence type="predicted"/>
<evidence type="ECO:0000313" key="2">
    <source>
        <dbReference type="EMBL" id="MBS3650078.1"/>
    </source>
</evidence>
<keyword evidence="3" id="KW-1185">Reference proteome</keyword>
<dbReference type="EMBL" id="JAGWCR010000008">
    <property type="protein sequence ID" value="MBS3650078.1"/>
    <property type="molecule type" value="Genomic_DNA"/>
</dbReference>
<dbReference type="Proteomes" id="UP000680348">
    <property type="component" value="Unassembled WGS sequence"/>
</dbReference>
<dbReference type="Gene3D" id="6.10.250.730">
    <property type="match status" value="1"/>
</dbReference>
<reference evidence="2" key="1">
    <citation type="submission" date="2021-04" db="EMBL/GenBank/DDBJ databases">
        <title>Pseudaminobacter soli sp. nov., isolated from paddy soil contaminated by heavy metals.</title>
        <authorList>
            <person name="Zhang K."/>
        </authorList>
    </citation>
    <scope>NUCLEOTIDE SEQUENCE</scope>
    <source>
        <strain evidence="2">19-2017</strain>
    </source>
</reference>
<name>A0A942E2R3_9HYPH</name>
<dbReference type="InterPro" id="IPR010385">
    <property type="entry name" value="DUF982"/>
</dbReference>
<evidence type="ECO:0000256" key="1">
    <source>
        <dbReference type="SAM" id="MobiDB-lite"/>
    </source>
</evidence>
<sequence>MNDRRFPTPVEIVEGQARRAVGSAWEALEWLEQHKAIGASRNYRAAVRTCLDTLDGWAPPAKARRRFLAAVRELSQLVGERGRAERRVNLGAPGQAKNSRLSASALLGGPLPYGERRSRRPAPSSSPQRGEGGRKAAG</sequence>
<feature type="region of interest" description="Disordered" evidence="1">
    <location>
        <begin position="88"/>
        <end position="138"/>
    </location>
</feature>
<protein>
    <submittedName>
        <fullName evidence="2">DUF982 domain-containing protein</fullName>
    </submittedName>
</protein>
<accession>A0A942E2R3</accession>
<gene>
    <name evidence="2" type="ORF">KEU06_15810</name>
</gene>
<comment type="caution">
    <text evidence="2">The sequence shown here is derived from an EMBL/GenBank/DDBJ whole genome shotgun (WGS) entry which is preliminary data.</text>
</comment>
<dbReference type="AlphaFoldDB" id="A0A942E2R3"/>
<dbReference type="RefSeq" id="WP_188255834.1">
    <property type="nucleotide sequence ID" value="NZ_JABVCF010000008.1"/>
</dbReference>